<organism evidence="3">
    <name type="scientific">hydrothermal vent metagenome</name>
    <dbReference type="NCBI Taxonomy" id="652676"/>
    <lineage>
        <taxon>unclassified sequences</taxon>
        <taxon>metagenomes</taxon>
        <taxon>ecological metagenomes</taxon>
    </lineage>
</organism>
<dbReference type="InterPro" id="IPR000683">
    <property type="entry name" value="Gfo/Idh/MocA-like_OxRdtase_N"/>
</dbReference>
<dbReference type="Gene3D" id="3.40.50.720">
    <property type="entry name" value="NAD(P)-binding Rossmann-like Domain"/>
    <property type="match status" value="1"/>
</dbReference>
<dbReference type="InterPro" id="IPR051450">
    <property type="entry name" value="Gfo/Idh/MocA_Oxidoreductases"/>
</dbReference>
<dbReference type="InterPro" id="IPR055170">
    <property type="entry name" value="GFO_IDH_MocA-like_dom"/>
</dbReference>
<protein>
    <submittedName>
        <fullName evidence="3">Oxidoreductase, Gfo/Idh/MocA family</fullName>
    </submittedName>
</protein>
<sequence length="312" mass="34539">MTKLRTAVIGVGYLGKFHAQKYASLDESQLVAVCDTNQDVANGIADEHGIEVYHDYHELAGKVDAVSIVVPTQKHYEVASFFLQNNIHVLLEKPITSTVEEATKLVALANANNLVFQIGHLERFNPAIMALEDILKQPLFIESHRIAPFNPRGADVNVVLDLMIHDIDIILDFVSSPVKHISTNGVQVLSQDIDIANARIEFENGCVANVTSSRVSVKSERKMRLFQQDAYISIDFQDKKLAVYRKGTGEMFPGISDVNSEECTFEQGDALLSEISSFLDCIKNDKEPVVSGQAGLRALETAIEITRLLNQQ</sequence>
<reference evidence="3" key="1">
    <citation type="submission" date="2018-06" db="EMBL/GenBank/DDBJ databases">
        <authorList>
            <person name="Zhirakovskaya E."/>
        </authorList>
    </citation>
    <scope>NUCLEOTIDE SEQUENCE</scope>
</reference>
<dbReference type="SUPFAM" id="SSF55347">
    <property type="entry name" value="Glyceraldehyde-3-phosphate dehydrogenase-like, C-terminal domain"/>
    <property type="match status" value="1"/>
</dbReference>
<dbReference type="GO" id="GO:0000166">
    <property type="term" value="F:nucleotide binding"/>
    <property type="evidence" value="ECO:0007669"/>
    <property type="project" value="InterPro"/>
</dbReference>
<evidence type="ECO:0000259" key="2">
    <source>
        <dbReference type="Pfam" id="PF22725"/>
    </source>
</evidence>
<feature type="domain" description="Gfo/Idh/MocA-like oxidoreductase N-terminal" evidence="1">
    <location>
        <begin position="4"/>
        <end position="120"/>
    </location>
</feature>
<accession>A0A3B1BNC7</accession>
<proteinExistence type="predicted"/>
<dbReference type="Pfam" id="PF01408">
    <property type="entry name" value="GFO_IDH_MocA"/>
    <property type="match status" value="1"/>
</dbReference>
<dbReference type="InterPro" id="IPR036291">
    <property type="entry name" value="NAD(P)-bd_dom_sf"/>
</dbReference>
<feature type="domain" description="GFO/IDH/MocA-like oxidoreductase" evidence="2">
    <location>
        <begin position="157"/>
        <end position="225"/>
    </location>
</feature>
<dbReference type="EMBL" id="UOFZ01000131">
    <property type="protein sequence ID" value="VAX13703.1"/>
    <property type="molecule type" value="Genomic_DNA"/>
</dbReference>
<evidence type="ECO:0000313" key="3">
    <source>
        <dbReference type="EMBL" id="VAX13703.1"/>
    </source>
</evidence>
<dbReference type="AlphaFoldDB" id="A0A3B1BNC7"/>
<dbReference type="SUPFAM" id="SSF51735">
    <property type="entry name" value="NAD(P)-binding Rossmann-fold domains"/>
    <property type="match status" value="1"/>
</dbReference>
<evidence type="ECO:0000259" key="1">
    <source>
        <dbReference type="Pfam" id="PF01408"/>
    </source>
</evidence>
<gene>
    <name evidence="3" type="ORF">MNBD_GAMMA24-2188</name>
</gene>
<dbReference type="PANTHER" id="PTHR43377:SF1">
    <property type="entry name" value="BILIVERDIN REDUCTASE A"/>
    <property type="match status" value="1"/>
</dbReference>
<dbReference type="Pfam" id="PF22725">
    <property type="entry name" value="GFO_IDH_MocA_C3"/>
    <property type="match status" value="1"/>
</dbReference>
<dbReference type="Gene3D" id="3.30.360.10">
    <property type="entry name" value="Dihydrodipicolinate Reductase, domain 2"/>
    <property type="match status" value="1"/>
</dbReference>
<dbReference type="PANTHER" id="PTHR43377">
    <property type="entry name" value="BILIVERDIN REDUCTASE A"/>
    <property type="match status" value="1"/>
</dbReference>
<name>A0A3B1BNC7_9ZZZZ</name>